<keyword evidence="2" id="KW-0812">Transmembrane</keyword>
<dbReference type="EMBL" id="VJVV01000002">
    <property type="protein sequence ID" value="TRO83344.1"/>
    <property type="molecule type" value="Genomic_DNA"/>
</dbReference>
<gene>
    <name evidence="4" type="ORF">FL622_04470</name>
</gene>
<feature type="transmembrane region" description="Helical" evidence="2">
    <location>
        <begin position="484"/>
        <end position="502"/>
    </location>
</feature>
<feature type="transmembrane region" description="Helical" evidence="2">
    <location>
        <begin position="20"/>
        <end position="40"/>
    </location>
</feature>
<evidence type="ECO:0000313" key="4">
    <source>
        <dbReference type="EMBL" id="TRO83344.1"/>
    </source>
</evidence>
<feature type="coiled-coil region" evidence="1">
    <location>
        <begin position="173"/>
        <end position="229"/>
    </location>
</feature>
<keyword evidence="1" id="KW-0175">Coiled coil</keyword>
<reference evidence="4 5" key="1">
    <citation type="submission" date="2019-07" db="EMBL/GenBank/DDBJ databases">
        <title>Insights of Desulfuromonas acetexigens electromicrobiology.</title>
        <authorList>
            <person name="Katuri K."/>
            <person name="Sapireddy V."/>
            <person name="Shaw D.R."/>
            <person name="Saikaly P."/>
        </authorList>
    </citation>
    <scope>NUCLEOTIDE SEQUENCE [LARGE SCALE GENOMIC DNA]</scope>
    <source>
        <strain evidence="4 5">2873</strain>
    </source>
</reference>
<evidence type="ECO:0000256" key="1">
    <source>
        <dbReference type="SAM" id="Coils"/>
    </source>
</evidence>
<feature type="domain" description="Tyrosine-protein kinase G-rich" evidence="3">
    <location>
        <begin position="363"/>
        <end position="442"/>
    </location>
</feature>
<dbReference type="Proteomes" id="UP000317155">
    <property type="component" value="Unassembled WGS sequence"/>
</dbReference>
<sequence>MDSPILQLKKYLHALYNRRYLFVLVAGTVAALIVAGSFFVPKKYEAKSTVFIEKNVINSLMKGLTVSPSMGDRIRVLRYHMLSRDMVLRVLKELDMDVKVPNPQEFEALIKYCQAETKISLRGDDLFFVSIVDPDPEFAKNYINALVGAYVEENLAAKREESFGASRFISEQVTFYKNKLDAIEDEINQFRKKTGIFSSVSEASIIDEIKLVEEELKGLRVKKNELLATIKTISEQLKMMQSMASSGGGALFDMSASVGDGRIAALQAKIDELLLVYNEQYPAVVKLREQIAELEKRQQTETVEAPPMQEAFNPLEDPIFVDLRMRMNTTQSELNALLARENELLSQIENNKRILANFPEDKKVLADMERERAMNRNVYETLLERAGVSEVSKQLEVADKATTFRIVDPAILPIIPVGMKRVVMMLMGLFAGFGAGLAAVVVFEKLDDSVKDVDALRAMGMTVLAEIPLMYSEVEARATRRKDLTVYAYGGLCLVFVGAMVGHDLLGLTLVDQAIGYFHLDKLMADVVGVIR</sequence>
<keyword evidence="5" id="KW-1185">Reference proteome</keyword>
<dbReference type="GO" id="GO:0005886">
    <property type="term" value="C:plasma membrane"/>
    <property type="evidence" value="ECO:0007669"/>
    <property type="project" value="TreeGrafter"/>
</dbReference>
<dbReference type="PANTHER" id="PTHR32309:SF13">
    <property type="entry name" value="FERRIC ENTEROBACTIN TRANSPORT PROTEIN FEPE"/>
    <property type="match status" value="1"/>
</dbReference>
<dbReference type="Pfam" id="PF13807">
    <property type="entry name" value="GNVR"/>
    <property type="match status" value="1"/>
</dbReference>
<accession>A0A550JJG9</accession>
<evidence type="ECO:0000256" key="2">
    <source>
        <dbReference type="SAM" id="Phobius"/>
    </source>
</evidence>
<evidence type="ECO:0000259" key="3">
    <source>
        <dbReference type="Pfam" id="PF13807"/>
    </source>
</evidence>
<dbReference type="InterPro" id="IPR014345">
    <property type="entry name" value="XrtA_polysacc_chain"/>
</dbReference>
<name>A0A550JJG9_9BACT</name>
<dbReference type="GO" id="GO:0004713">
    <property type="term" value="F:protein tyrosine kinase activity"/>
    <property type="evidence" value="ECO:0007669"/>
    <property type="project" value="TreeGrafter"/>
</dbReference>
<keyword evidence="2" id="KW-0472">Membrane</keyword>
<keyword evidence="2" id="KW-1133">Transmembrane helix</keyword>
<dbReference type="OrthoDB" id="5390369at2"/>
<dbReference type="RefSeq" id="WP_092056267.1">
    <property type="nucleotide sequence ID" value="NZ_FOJJ01000012.1"/>
</dbReference>
<protein>
    <submittedName>
        <fullName evidence="4">Chain length-determining protein</fullName>
    </submittedName>
</protein>
<proteinExistence type="predicted"/>
<dbReference type="AlphaFoldDB" id="A0A550JJG9"/>
<dbReference type="InterPro" id="IPR050445">
    <property type="entry name" value="Bact_polysacc_biosynth/exp"/>
</dbReference>
<dbReference type="NCBIfam" id="TIGR03007">
    <property type="entry name" value="pepcterm_ChnLen"/>
    <property type="match status" value="1"/>
</dbReference>
<organism evidence="4 5">
    <name type="scientific">Trichloromonas acetexigens</name>
    <dbReference type="NCBI Taxonomy" id="38815"/>
    <lineage>
        <taxon>Bacteria</taxon>
        <taxon>Pseudomonadati</taxon>
        <taxon>Thermodesulfobacteriota</taxon>
        <taxon>Desulfuromonadia</taxon>
        <taxon>Desulfuromonadales</taxon>
        <taxon>Trichloromonadaceae</taxon>
        <taxon>Trichloromonas</taxon>
    </lineage>
</organism>
<dbReference type="InterPro" id="IPR032807">
    <property type="entry name" value="GNVR"/>
</dbReference>
<evidence type="ECO:0000313" key="5">
    <source>
        <dbReference type="Proteomes" id="UP000317155"/>
    </source>
</evidence>
<feature type="transmembrane region" description="Helical" evidence="2">
    <location>
        <begin position="422"/>
        <end position="443"/>
    </location>
</feature>
<dbReference type="PANTHER" id="PTHR32309">
    <property type="entry name" value="TYROSINE-PROTEIN KINASE"/>
    <property type="match status" value="1"/>
</dbReference>
<comment type="caution">
    <text evidence="4">The sequence shown here is derived from an EMBL/GenBank/DDBJ whole genome shotgun (WGS) entry which is preliminary data.</text>
</comment>